<evidence type="ECO:0000256" key="8">
    <source>
        <dbReference type="RuleBase" id="RU004324"/>
    </source>
</evidence>
<dbReference type="InterPro" id="IPR005946">
    <property type="entry name" value="Rib-P_diPkinase"/>
</dbReference>
<protein>
    <recommendedName>
        <fullName evidence="1">ribose-phosphate diphosphokinase</fullName>
        <ecNumber evidence="1">2.7.6.1</ecNumber>
    </recommendedName>
</protein>
<dbReference type="PANTHER" id="PTHR10210:SF32">
    <property type="entry name" value="RIBOSE-PHOSPHATE PYROPHOSPHOKINASE 2"/>
    <property type="match status" value="1"/>
</dbReference>
<dbReference type="InterPro" id="IPR029099">
    <property type="entry name" value="Pribosyltran_N"/>
</dbReference>
<keyword evidence="5" id="KW-0418">Kinase</keyword>
<evidence type="ECO:0000256" key="1">
    <source>
        <dbReference type="ARBA" id="ARBA00013247"/>
    </source>
</evidence>
<dbReference type="Proteomes" id="UP000798808">
    <property type="component" value="Unassembled WGS sequence"/>
</dbReference>
<accession>A0ABW9RN21</accession>
<dbReference type="EC" id="2.7.6.1" evidence="1"/>
<dbReference type="RefSeq" id="WP_155171710.1">
    <property type="nucleotide sequence ID" value="NZ_BAAAFL010000068.1"/>
</dbReference>
<dbReference type="Gene3D" id="3.40.50.2020">
    <property type="match status" value="2"/>
</dbReference>
<evidence type="ECO:0000256" key="7">
    <source>
        <dbReference type="ARBA" id="ARBA00049535"/>
    </source>
</evidence>
<feature type="domain" description="Ribose-phosphate pyrophosphokinase N-terminal" evidence="10">
    <location>
        <begin position="4"/>
        <end position="114"/>
    </location>
</feature>
<dbReference type="PANTHER" id="PTHR10210">
    <property type="entry name" value="RIBOSE-PHOSPHATE DIPHOSPHOKINASE FAMILY MEMBER"/>
    <property type="match status" value="1"/>
</dbReference>
<dbReference type="EMBL" id="SMLW01000522">
    <property type="protein sequence ID" value="MTI25522.1"/>
    <property type="molecule type" value="Genomic_DNA"/>
</dbReference>
<organism evidence="11 12">
    <name type="scientific">Fulvivirga kasyanovii</name>
    <dbReference type="NCBI Taxonomy" id="396812"/>
    <lineage>
        <taxon>Bacteria</taxon>
        <taxon>Pseudomonadati</taxon>
        <taxon>Bacteroidota</taxon>
        <taxon>Cytophagia</taxon>
        <taxon>Cytophagales</taxon>
        <taxon>Fulvivirgaceae</taxon>
        <taxon>Fulvivirga</taxon>
    </lineage>
</organism>
<dbReference type="Pfam" id="PF13793">
    <property type="entry name" value="Pribosyltran_N"/>
    <property type="match status" value="1"/>
</dbReference>
<keyword evidence="3 8" id="KW-0545">Nucleotide biosynthesis</keyword>
<proteinExistence type="inferred from homology"/>
<evidence type="ECO:0000259" key="9">
    <source>
        <dbReference type="Pfam" id="PF00156"/>
    </source>
</evidence>
<evidence type="ECO:0000256" key="5">
    <source>
        <dbReference type="ARBA" id="ARBA00022777"/>
    </source>
</evidence>
<gene>
    <name evidence="11" type="ORF">E1163_11260</name>
</gene>
<keyword evidence="2" id="KW-0808">Transferase</keyword>
<evidence type="ECO:0000256" key="3">
    <source>
        <dbReference type="ARBA" id="ARBA00022727"/>
    </source>
</evidence>
<sequence>MDAIIFALPGNEELAVKLAARLNAEKGEAIIRHFPDGETYVRVLSEVKDKKVVLVCTLHQPDAKLLPLYFLSKTVKNLGASHVALLAPYLAYMRQDKRFNEGEGVTSAYFGDLISGFTDALVTIDPHLHRRNSLSEVYPIPTRVMHAACHISAWIRNNITKPVLVGPDSESEQWVSQVAREAGAPFLVLEKVRHGDRDVQVSVPQVEAYTDYTPVLVDDIISTATTMIRTIGHLRQAEMRPPVCIGIHAVFAGEAYKDMIRAGAKEVVTTNAITHESNCIDISDLLAEGYRQFWA</sequence>
<dbReference type="InterPro" id="IPR029057">
    <property type="entry name" value="PRTase-like"/>
</dbReference>
<evidence type="ECO:0000256" key="4">
    <source>
        <dbReference type="ARBA" id="ARBA00022741"/>
    </source>
</evidence>
<evidence type="ECO:0000256" key="2">
    <source>
        <dbReference type="ARBA" id="ARBA00022679"/>
    </source>
</evidence>
<dbReference type="Pfam" id="PF00156">
    <property type="entry name" value="Pribosyltran"/>
    <property type="match status" value="1"/>
</dbReference>
<evidence type="ECO:0000313" key="11">
    <source>
        <dbReference type="EMBL" id="MTI25522.1"/>
    </source>
</evidence>
<comment type="caution">
    <text evidence="11">The sequence shown here is derived from an EMBL/GenBank/DDBJ whole genome shotgun (WGS) entry which is preliminary data.</text>
</comment>
<dbReference type="NCBIfam" id="NF005537">
    <property type="entry name" value="PRK07199.1"/>
    <property type="match status" value="1"/>
</dbReference>
<dbReference type="SUPFAM" id="SSF53271">
    <property type="entry name" value="PRTase-like"/>
    <property type="match status" value="2"/>
</dbReference>
<keyword evidence="6" id="KW-0067">ATP-binding</keyword>
<dbReference type="InterPro" id="IPR000836">
    <property type="entry name" value="PRTase_dom"/>
</dbReference>
<evidence type="ECO:0000259" key="10">
    <source>
        <dbReference type="Pfam" id="PF13793"/>
    </source>
</evidence>
<dbReference type="CDD" id="cd06223">
    <property type="entry name" value="PRTases_typeI"/>
    <property type="match status" value="1"/>
</dbReference>
<comment type="catalytic activity">
    <reaction evidence="7">
        <text>D-ribose 5-phosphate + ATP = 5-phospho-alpha-D-ribose 1-diphosphate + AMP + H(+)</text>
        <dbReference type="Rhea" id="RHEA:15609"/>
        <dbReference type="ChEBI" id="CHEBI:15378"/>
        <dbReference type="ChEBI" id="CHEBI:30616"/>
        <dbReference type="ChEBI" id="CHEBI:58017"/>
        <dbReference type="ChEBI" id="CHEBI:78346"/>
        <dbReference type="ChEBI" id="CHEBI:456215"/>
        <dbReference type="EC" id="2.7.6.1"/>
    </reaction>
</comment>
<feature type="domain" description="Phosphoribosyltransferase" evidence="9">
    <location>
        <begin position="136"/>
        <end position="281"/>
    </location>
</feature>
<keyword evidence="4" id="KW-0547">Nucleotide-binding</keyword>
<dbReference type="NCBIfam" id="TIGR01251">
    <property type="entry name" value="ribP_PPkin"/>
    <property type="match status" value="1"/>
</dbReference>
<comment type="similarity">
    <text evidence="8">Belongs to the ribose-phosphate pyrophosphokinase family.</text>
</comment>
<reference evidence="11 12" key="1">
    <citation type="submission" date="2019-02" db="EMBL/GenBank/DDBJ databases">
        <authorList>
            <person name="Goldberg S.R."/>
            <person name="Haltli B.A."/>
            <person name="Correa H."/>
            <person name="Russell K.G."/>
        </authorList>
    </citation>
    <scope>NUCLEOTIDE SEQUENCE [LARGE SCALE GENOMIC DNA]</scope>
    <source>
        <strain evidence="11 12">JCM 16186</strain>
    </source>
</reference>
<evidence type="ECO:0000313" key="12">
    <source>
        <dbReference type="Proteomes" id="UP000798808"/>
    </source>
</evidence>
<evidence type="ECO:0000256" key="6">
    <source>
        <dbReference type="ARBA" id="ARBA00022840"/>
    </source>
</evidence>
<keyword evidence="12" id="KW-1185">Reference proteome</keyword>
<dbReference type="SMART" id="SM01400">
    <property type="entry name" value="Pribosyltran_N"/>
    <property type="match status" value="1"/>
</dbReference>
<name>A0ABW9RN21_9BACT</name>